<organism evidence="2 3">
    <name type="scientific">Porphyra umbilicalis</name>
    <name type="common">Purple laver</name>
    <name type="synonym">Red alga</name>
    <dbReference type="NCBI Taxonomy" id="2786"/>
    <lineage>
        <taxon>Eukaryota</taxon>
        <taxon>Rhodophyta</taxon>
        <taxon>Bangiophyceae</taxon>
        <taxon>Bangiales</taxon>
        <taxon>Bangiaceae</taxon>
        <taxon>Porphyra</taxon>
    </lineage>
</organism>
<feature type="region of interest" description="Disordered" evidence="1">
    <location>
        <begin position="341"/>
        <end position="362"/>
    </location>
</feature>
<dbReference type="EMBL" id="KV918794">
    <property type="protein sequence ID" value="OSX79262.1"/>
    <property type="molecule type" value="Genomic_DNA"/>
</dbReference>
<evidence type="ECO:0000313" key="3">
    <source>
        <dbReference type="Proteomes" id="UP000218209"/>
    </source>
</evidence>
<protein>
    <submittedName>
        <fullName evidence="2">Uncharacterized protein</fullName>
    </submittedName>
</protein>
<proteinExistence type="predicted"/>
<dbReference type="Proteomes" id="UP000218209">
    <property type="component" value="Unassembled WGS sequence"/>
</dbReference>
<dbReference type="AlphaFoldDB" id="A0A1X6PEH3"/>
<evidence type="ECO:0000313" key="2">
    <source>
        <dbReference type="EMBL" id="OSX79262.1"/>
    </source>
</evidence>
<evidence type="ECO:0000256" key="1">
    <source>
        <dbReference type="SAM" id="MobiDB-lite"/>
    </source>
</evidence>
<keyword evidence="3" id="KW-1185">Reference proteome</keyword>
<feature type="compositionally biased region" description="Low complexity" evidence="1">
    <location>
        <begin position="345"/>
        <end position="356"/>
    </location>
</feature>
<sequence>MAAFVGSAAGAAVGAKAFTSPVAPATCALPTRRSPAAAVAAPTMSVVDDYMAASVIRQYKAAAAPGGVYTPQCTEGAVPGDAEAKRVYAITQAFRARQSTTRAAAANRFETRRRGIIAAHGCSHEEGRVVAFPSMAANMVIGQAEALRACSRYQVPASKAEKYMADAVERQYAAIQCPTGEFTVCTDGAAKGEAHAARVAGGSTAFRARTLSAGAKAQGRFNAQAYATAQYGHGCGYEEALFAAYPAVAGAMRPSTGAYAAAAAPIGSSGGAVVTKPETLAVRLAGPNRAAIWPSFLRRPAVARTRAPWNPTPIKSYAPMSEAAVAAGVKAQSGAFKSTVTAGESSWRSGWQPSSSKSKRYV</sequence>
<accession>A0A1X6PEH3</accession>
<gene>
    <name evidence="2" type="ORF">BU14_0082s0027</name>
</gene>
<reference evidence="2 3" key="1">
    <citation type="submission" date="2017-03" db="EMBL/GenBank/DDBJ databases">
        <title>WGS assembly of Porphyra umbilicalis.</title>
        <authorList>
            <person name="Brawley S.H."/>
            <person name="Blouin N.A."/>
            <person name="Ficko-Blean E."/>
            <person name="Wheeler G.L."/>
            <person name="Lohr M."/>
            <person name="Goodson H.V."/>
            <person name="Jenkins J.W."/>
            <person name="Blaby-Haas C.E."/>
            <person name="Helliwell K.E."/>
            <person name="Chan C."/>
            <person name="Marriage T."/>
            <person name="Bhattacharya D."/>
            <person name="Klein A.S."/>
            <person name="Badis Y."/>
            <person name="Brodie J."/>
            <person name="Cao Y."/>
            <person name="Collen J."/>
            <person name="Dittami S.M."/>
            <person name="Gachon C.M."/>
            <person name="Green B.R."/>
            <person name="Karpowicz S."/>
            <person name="Kim J.W."/>
            <person name="Kudahl U."/>
            <person name="Lin S."/>
            <person name="Michel G."/>
            <person name="Mittag M."/>
            <person name="Olson B.J."/>
            <person name="Pangilinan J."/>
            <person name="Peng Y."/>
            <person name="Qiu H."/>
            <person name="Shu S."/>
            <person name="Singer J.T."/>
            <person name="Smith A.G."/>
            <person name="Sprecher B.N."/>
            <person name="Wagner V."/>
            <person name="Wang W."/>
            <person name="Wang Z.-Y."/>
            <person name="Yan J."/>
            <person name="Yarish C."/>
            <person name="Zoeuner-Riek S."/>
            <person name="Zhuang Y."/>
            <person name="Zou Y."/>
            <person name="Lindquist E.A."/>
            <person name="Grimwood J."/>
            <person name="Barry K."/>
            <person name="Rokhsar D.S."/>
            <person name="Schmutz J."/>
            <person name="Stiller J.W."/>
            <person name="Grossman A.R."/>
            <person name="Prochnik S.E."/>
        </authorList>
    </citation>
    <scope>NUCLEOTIDE SEQUENCE [LARGE SCALE GENOMIC DNA]</scope>
    <source>
        <strain evidence="2">4086291</strain>
    </source>
</reference>
<name>A0A1X6PEH3_PORUM</name>
<dbReference type="OrthoDB" id="5340at2759"/>